<dbReference type="SUPFAM" id="SSF48576">
    <property type="entry name" value="Terpenoid synthases"/>
    <property type="match status" value="1"/>
</dbReference>
<dbReference type="AlphaFoldDB" id="A0A918P0E7"/>
<proteinExistence type="inferred from homology"/>
<dbReference type="InterPro" id="IPR008949">
    <property type="entry name" value="Isoprenoid_synthase_dom_sf"/>
</dbReference>
<dbReference type="SMR" id="A0A918P0E7"/>
<sequence>MTTTSLTIPPFYCPIEPAVHPAVDEVARRATEWIDRFGFCPSETARAWTLGSASAEFYGRFAPDAHLEPLVLAACWTYWAFTFDDVHCDEGELRDKPAEFAAYAGHVQRALETPGPQHYDDPFTAAIHDLGESFRACASPTQVRRFIAAHRAWLTGAHWQIANRARCHMPDLDEYVTMRIHASGGEPVYAMLEIANQAEIPAAELDSPAVCALTEMAILVAALDNDWHSLAKETAALDQTEQNVPHLLMHHHNRTAAEAATQTAALRDRILCRFLTLRERLRPHAGPALQRYLTDLGHGIRGNIDWALHVHRYLTASQGEIPNSAPAAVWSDHPSDSSRTPPPLPSISWWWGPFAPYE</sequence>
<dbReference type="PANTHER" id="PTHR35201:SF4">
    <property type="entry name" value="BETA-PINACENE SYNTHASE-RELATED"/>
    <property type="match status" value="1"/>
</dbReference>
<evidence type="ECO:0000256" key="1">
    <source>
        <dbReference type="ARBA" id="ARBA00023239"/>
    </source>
</evidence>
<evidence type="ECO:0000256" key="2">
    <source>
        <dbReference type="RuleBase" id="RU366034"/>
    </source>
</evidence>
<protein>
    <recommendedName>
        <fullName evidence="2">Terpene synthase</fullName>
        <ecNumber evidence="2">4.2.3.-</ecNumber>
    </recommendedName>
</protein>
<dbReference type="SFLD" id="SFLDS00005">
    <property type="entry name" value="Isoprenoid_Synthase_Type_I"/>
    <property type="match status" value="1"/>
</dbReference>
<dbReference type="EMBL" id="BMVU01000071">
    <property type="protein sequence ID" value="GGY09866.1"/>
    <property type="molecule type" value="Genomic_DNA"/>
</dbReference>
<dbReference type="RefSeq" id="WP_190194615.1">
    <property type="nucleotide sequence ID" value="NZ_BMVU01000071.1"/>
</dbReference>
<comment type="caution">
    <text evidence="3">The sequence shown here is derived from an EMBL/GenBank/DDBJ whole genome shotgun (WGS) entry which is preliminary data.</text>
</comment>
<dbReference type="PANTHER" id="PTHR35201">
    <property type="entry name" value="TERPENE SYNTHASE"/>
    <property type="match status" value="1"/>
</dbReference>
<accession>A0A918P0E7</accession>
<keyword evidence="1 2" id="KW-0456">Lyase</keyword>
<evidence type="ECO:0000313" key="4">
    <source>
        <dbReference type="Proteomes" id="UP000619244"/>
    </source>
</evidence>
<evidence type="ECO:0000313" key="3">
    <source>
        <dbReference type="EMBL" id="GGY09866.1"/>
    </source>
</evidence>
<dbReference type="Gene3D" id="1.10.600.10">
    <property type="entry name" value="Farnesyl Diphosphate Synthase"/>
    <property type="match status" value="1"/>
</dbReference>
<keyword evidence="4" id="KW-1185">Reference proteome</keyword>
<comment type="cofactor">
    <cofactor evidence="2">
        <name>Mg(2+)</name>
        <dbReference type="ChEBI" id="CHEBI:18420"/>
    </cofactor>
</comment>
<organism evidence="3 4">
    <name type="scientific">Streptomyces minutiscleroticus</name>
    <dbReference type="NCBI Taxonomy" id="68238"/>
    <lineage>
        <taxon>Bacteria</taxon>
        <taxon>Bacillati</taxon>
        <taxon>Actinomycetota</taxon>
        <taxon>Actinomycetes</taxon>
        <taxon>Kitasatosporales</taxon>
        <taxon>Streptomycetaceae</taxon>
        <taxon>Streptomyces</taxon>
    </lineage>
</organism>
<reference evidence="3" key="1">
    <citation type="journal article" date="2014" name="Int. J. Syst. Evol. Microbiol.">
        <title>Complete genome sequence of Corynebacterium casei LMG S-19264T (=DSM 44701T), isolated from a smear-ripened cheese.</title>
        <authorList>
            <consortium name="US DOE Joint Genome Institute (JGI-PGF)"/>
            <person name="Walter F."/>
            <person name="Albersmeier A."/>
            <person name="Kalinowski J."/>
            <person name="Ruckert C."/>
        </authorList>
    </citation>
    <scope>NUCLEOTIDE SEQUENCE</scope>
    <source>
        <strain evidence="3">JCM 4790</strain>
    </source>
</reference>
<dbReference type="InterPro" id="IPR034686">
    <property type="entry name" value="Terpene_cyclase-like_2"/>
</dbReference>
<keyword evidence="2" id="KW-0460">Magnesium</keyword>
<dbReference type="Proteomes" id="UP000619244">
    <property type="component" value="Unassembled WGS sequence"/>
</dbReference>
<dbReference type="GO" id="GO:0010333">
    <property type="term" value="F:terpene synthase activity"/>
    <property type="evidence" value="ECO:0007669"/>
    <property type="project" value="InterPro"/>
</dbReference>
<dbReference type="SFLD" id="SFLDG01020">
    <property type="entry name" value="Terpene_Cyclase_Like_2"/>
    <property type="match status" value="1"/>
</dbReference>
<comment type="similarity">
    <text evidence="2">Belongs to the terpene synthase family.</text>
</comment>
<dbReference type="Pfam" id="PF19086">
    <property type="entry name" value="Terpene_syn_C_2"/>
    <property type="match status" value="1"/>
</dbReference>
<dbReference type="GO" id="GO:0046872">
    <property type="term" value="F:metal ion binding"/>
    <property type="evidence" value="ECO:0007669"/>
    <property type="project" value="UniProtKB-KW"/>
</dbReference>
<gene>
    <name evidence="3" type="ORF">GCM10010358_73170</name>
</gene>
<dbReference type="EC" id="4.2.3.-" evidence="2"/>
<name>A0A918P0E7_9ACTN</name>
<keyword evidence="2" id="KW-0479">Metal-binding</keyword>
<reference evidence="3" key="2">
    <citation type="submission" date="2020-09" db="EMBL/GenBank/DDBJ databases">
        <authorList>
            <person name="Sun Q."/>
            <person name="Ohkuma M."/>
        </authorList>
    </citation>
    <scope>NUCLEOTIDE SEQUENCE</scope>
    <source>
        <strain evidence="3">JCM 4790</strain>
    </source>
</reference>